<dbReference type="PANTHER" id="PTHR35558:SF1">
    <property type="entry name" value="ENDONUCLEASE_EXONUCLEASE_PHOSPHATASE DOMAIN-CONTAINING PROTEIN"/>
    <property type="match status" value="1"/>
</dbReference>
<reference evidence="2 3" key="1">
    <citation type="submission" date="2022-05" db="EMBL/GenBank/DDBJ databases">
        <authorList>
            <consortium name="Genoscope - CEA"/>
            <person name="William W."/>
        </authorList>
    </citation>
    <scope>NUCLEOTIDE SEQUENCE [LARGE SCALE GENOMIC DNA]</scope>
</reference>
<dbReference type="PANTHER" id="PTHR35558">
    <property type="entry name" value="SGNH_HYDRO DOMAIN-CONTAINING PROTEIN"/>
    <property type="match status" value="1"/>
</dbReference>
<protein>
    <recommendedName>
        <fullName evidence="4">Gag protein</fullName>
    </recommendedName>
</protein>
<gene>
    <name evidence="2" type="ORF">PEVE_00027323</name>
</gene>
<feature type="region of interest" description="Disordered" evidence="1">
    <location>
        <begin position="1"/>
        <end position="26"/>
    </location>
</feature>
<evidence type="ECO:0000313" key="3">
    <source>
        <dbReference type="Proteomes" id="UP001159427"/>
    </source>
</evidence>
<evidence type="ECO:0000313" key="2">
    <source>
        <dbReference type="EMBL" id="CAH3194201.1"/>
    </source>
</evidence>
<proteinExistence type="predicted"/>
<dbReference type="Proteomes" id="UP001159427">
    <property type="component" value="Unassembled WGS sequence"/>
</dbReference>
<organism evidence="2 3">
    <name type="scientific">Porites evermanni</name>
    <dbReference type="NCBI Taxonomy" id="104178"/>
    <lineage>
        <taxon>Eukaryota</taxon>
        <taxon>Metazoa</taxon>
        <taxon>Cnidaria</taxon>
        <taxon>Anthozoa</taxon>
        <taxon>Hexacorallia</taxon>
        <taxon>Scleractinia</taxon>
        <taxon>Fungiina</taxon>
        <taxon>Poritidae</taxon>
        <taxon>Porites</taxon>
    </lineage>
</organism>
<keyword evidence="3" id="KW-1185">Reference proteome</keyword>
<evidence type="ECO:0000256" key="1">
    <source>
        <dbReference type="SAM" id="MobiDB-lite"/>
    </source>
</evidence>
<feature type="non-terminal residue" evidence="2">
    <location>
        <position position="1"/>
    </location>
</feature>
<accession>A0ABN8STL5</accession>
<dbReference type="EMBL" id="CALNXI010003747">
    <property type="protein sequence ID" value="CAH3194201.1"/>
    <property type="molecule type" value="Genomic_DNA"/>
</dbReference>
<name>A0ABN8STL5_9CNID</name>
<feature type="non-terminal residue" evidence="2">
    <location>
        <position position="326"/>
    </location>
</feature>
<sequence>PGSEAQAVPGLAVPGPSGTQPIHPTRLQPSAAMPNLSALSQDHLASLSTTIATAVVKALQDIGSVPTSSSSLEPQVQFVPDPVPAPAPPSSSGLEISRSVSRSQVEENTHSTVTRSVEEAVQQLTGTVPSTDTTRTSKHSFLSAAIPLGQRVPQKVKAQIWANEYVDFAVLLNTLSNGGQPSIVIAPNQKKQSLQTIDQWQPAFQVFVTTYSEKAPHDTPALMKYASVVKELATQGANWHFYDEHFRRLRENQGAPWDQIHSELWLRAHSFRAKTTTAGKTRTTSPFVPRGYCWKFHKGISCSGCSYLHQCFRCGQQHTIAKCRQP</sequence>
<comment type="caution">
    <text evidence="2">The sequence shown here is derived from an EMBL/GenBank/DDBJ whole genome shotgun (WGS) entry which is preliminary data.</text>
</comment>
<evidence type="ECO:0008006" key="4">
    <source>
        <dbReference type="Google" id="ProtNLM"/>
    </source>
</evidence>
<feature type="region of interest" description="Disordered" evidence="1">
    <location>
        <begin position="65"/>
        <end position="114"/>
    </location>
</feature>